<organism evidence="1 2">
    <name type="scientific">Deinococcus soli</name>
    <name type="common">ex Cha et al. 2016</name>
    <dbReference type="NCBI Taxonomy" id="1309411"/>
    <lineage>
        <taxon>Bacteria</taxon>
        <taxon>Thermotogati</taxon>
        <taxon>Deinococcota</taxon>
        <taxon>Deinococci</taxon>
        <taxon>Deinococcales</taxon>
        <taxon>Deinococcaceae</taxon>
        <taxon>Deinococcus</taxon>
    </lineage>
</organism>
<dbReference type="EMBL" id="JAVDQK010000005">
    <property type="protein sequence ID" value="MDR6218728.1"/>
    <property type="molecule type" value="Genomic_DNA"/>
</dbReference>
<reference evidence="1" key="1">
    <citation type="submission" date="2023-07" db="EMBL/GenBank/DDBJ databases">
        <title>Sorghum-associated microbial communities from plants grown in Nebraska, USA.</title>
        <authorList>
            <person name="Schachtman D."/>
        </authorList>
    </citation>
    <scope>NUCLEOTIDE SEQUENCE</scope>
    <source>
        <strain evidence="1">BE330</strain>
    </source>
</reference>
<name>A0AAE3XFF0_9DEIO</name>
<gene>
    <name evidence="1" type="ORF">J2Y00_002325</name>
</gene>
<dbReference type="RefSeq" id="WP_309853265.1">
    <property type="nucleotide sequence ID" value="NZ_JAVDQJ010000004.1"/>
</dbReference>
<dbReference type="Proteomes" id="UP001185331">
    <property type="component" value="Unassembled WGS sequence"/>
</dbReference>
<proteinExistence type="predicted"/>
<dbReference type="AlphaFoldDB" id="A0AAE3XFF0"/>
<accession>A0AAE3XFF0</accession>
<sequence>MRAARRRYIARRMRRAHTDPAARSATRTWHYRSEGQASKNNTVCSCGLCRAQKYRDHDRRRLKAALARE</sequence>
<comment type="caution">
    <text evidence="1">The sequence shown here is derived from an EMBL/GenBank/DDBJ whole genome shotgun (WGS) entry which is preliminary data.</text>
</comment>
<evidence type="ECO:0000313" key="2">
    <source>
        <dbReference type="Proteomes" id="UP001185331"/>
    </source>
</evidence>
<evidence type="ECO:0000313" key="1">
    <source>
        <dbReference type="EMBL" id="MDR6218728.1"/>
    </source>
</evidence>
<protein>
    <submittedName>
        <fullName evidence="1">Uncharacterized protein</fullName>
    </submittedName>
</protein>